<feature type="site" description="Transition state stabilizer" evidence="5 8">
    <location>
        <position position="227"/>
    </location>
</feature>
<dbReference type="HAMAP" id="MF_01039">
    <property type="entry name" value="PGAM_GpmA"/>
    <property type="match status" value="1"/>
</dbReference>
<dbReference type="SMART" id="SM00855">
    <property type="entry name" value="PGAM"/>
    <property type="match status" value="1"/>
</dbReference>
<dbReference type="InterPro" id="IPR029033">
    <property type="entry name" value="His_PPase_superfam"/>
</dbReference>
<proteinExistence type="inferred from homology"/>
<keyword evidence="12" id="KW-1185">Reference proteome</keyword>
<evidence type="ECO:0000256" key="6">
    <source>
        <dbReference type="PIRSR" id="PIRSR613078-1"/>
    </source>
</evidence>
<sequence length="294" mass="32785">MPQPVSGATKIRNLPTPPPHRQRIDGVRQPTPSDRSSRLGGMADAPYKLILLRHGESEWNAKNLFTGWVDVNLNEKGEKEAVRGGELLKDAGLLPDVVHTSLQKRAIRTAQLALEAADRLWIPVRRSWRLNERHYGALQGKDKAQTLAEFGEEQFMLWRRSYDTPPPPLEDGAEWSQSDDPRYATIPPELRPRTECLKDVVQRMLPYWYDSIVPDLLTGRTVLVAAHGNSLRALVKHLDGISDADIAGLNIPTGIPLSYDLDTDFRPVNPGGTYLDPEAAKAAIEAVKNQGKKK</sequence>
<keyword evidence="3 5" id="KW-0324">Glycolysis</keyword>
<dbReference type="Gene3D" id="3.40.50.1240">
    <property type="entry name" value="Phosphoglycerate mutase-like"/>
    <property type="match status" value="1"/>
</dbReference>
<evidence type="ECO:0000313" key="12">
    <source>
        <dbReference type="Proteomes" id="UP000299290"/>
    </source>
</evidence>
<feature type="binding site" evidence="5 7">
    <location>
        <begin position="66"/>
        <end position="67"/>
    </location>
    <ligand>
        <name>substrate</name>
    </ligand>
</feature>
<protein>
    <recommendedName>
        <fullName evidence="5 9">2,3-bisphosphoglycerate-dependent phosphoglycerate mutase</fullName>
        <shortName evidence="5">BPG-dependent PGAM</shortName>
        <shortName evidence="5">PGAM</shortName>
        <shortName evidence="5">Phosphoglyceromutase</shortName>
        <shortName evidence="5">dPGM</shortName>
        <ecNumber evidence="5 9">5.4.2.11</ecNumber>
    </recommendedName>
</protein>
<evidence type="ECO:0000256" key="9">
    <source>
        <dbReference type="RuleBase" id="RU004512"/>
    </source>
</evidence>
<feature type="binding site" evidence="5 7">
    <location>
        <begin position="228"/>
        <end position="229"/>
    </location>
    <ligand>
        <name>substrate</name>
    </ligand>
</feature>
<dbReference type="PROSITE" id="PS00175">
    <property type="entry name" value="PG_MUTASE"/>
    <property type="match status" value="1"/>
</dbReference>
<dbReference type="InterPro" id="IPR001345">
    <property type="entry name" value="PG/BPGM_mutase_AS"/>
</dbReference>
<comment type="pathway">
    <text evidence="5 9">Carbohydrate degradation; glycolysis; pyruvate from D-glyceraldehyde 3-phosphate: step 3/5.</text>
</comment>
<comment type="catalytic activity">
    <reaction evidence="5 9">
        <text>(2R)-2-phosphoglycerate = (2R)-3-phosphoglycerate</text>
        <dbReference type="Rhea" id="RHEA:15901"/>
        <dbReference type="ChEBI" id="CHEBI:58272"/>
        <dbReference type="ChEBI" id="CHEBI:58289"/>
        <dbReference type="EC" id="5.4.2.11"/>
    </reaction>
</comment>
<feature type="binding site" evidence="5 7">
    <location>
        <begin position="159"/>
        <end position="160"/>
    </location>
    <ligand>
        <name>substrate</name>
    </ligand>
</feature>
<feature type="active site" description="Proton donor/acceptor" evidence="5 6">
    <location>
        <position position="132"/>
    </location>
</feature>
<feature type="binding site" evidence="5 7">
    <location>
        <begin position="53"/>
        <end position="60"/>
    </location>
    <ligand>
        <name>substrate</name>
    </ligand>
</feature>
<dbReference type="NCBIfam" id="NF010713">
    <property type="entry name" value="PRK14115.1"/>
    <property type="match status" value="1"/>
</dbReference>
<evidence type="ECO:0000256" key="2">
    <source>
        <dbReference type="ARBA" id="ARBA00022432"/>
    </source>
</evidence>
<feature type="region of interest" description="Disordered" evidence="10">
    <location>
        <begin position="167"/>
        <end position="187"/>
    </location>
</feature>
<dbReference type="Pfam" id="PF00300">
    <property type="entry name" value="His_Phos_1"/>
    <property type="match status" value="1"/>
</dbReference>
<gene>
    <name evidence="5 11" type="primary">gpmA</name>
    <name evidence="11" type="ORF">SANT12839_045600</name>
</gene>
<dbReference type="FunFam" id="3.40.50.1240:FF:000012">
    <property type="entry name" value="Phosphoglycerate mutase 1"/>
    <property type="match status" value="1"/>
</dbReference>
<dbReference type="EC" id="5.4.2.11" evidence="5 9"/>
<dbReference type="GO" id="GO:0006096">
    <property type="term" value="P:glycolytic process"/>
    <property type="evidence" value="ECO:0007669"/>
    <property type="project" value="UniProtKB-UniRule"/>
</dbReference>
<dbReference type="GO" id="GO:0006094">
    <property type="term" value="P:gluconeogenesis"/>
    <property type="evidence" value="ECO:0007669"/>
    <property type="project" value="UniProtKB-UniRule"/>
</dbReference>
<dbReference type="CDD" id="cd07067">
    <property type="entry name" value="HP_PGM_like"/>
    <property type="match status" value="1"/>
</dbReference>
<dbReference type="NCBIfam" id="TIGR01258">
    <property type="entry name" value="pgm_1"/>
    <property type="match status" value="1"/>
</dbReference>
<dbReference type="UniPathway" id="UPA00109">
    <property type="reaction ID" value="UER00186"/>
</dbReference>
<dbReference type="EMBL" id="BJHV01000001">
    <property type="protein sequence ID" value="GDY43678.1"/>
    <property type="molecule type" value="Genomic_DNA"/>
</dbReference>
<dbReference type="SUPFAM" id="SSF53254">
    <property type="entry name" value="Phosphoglycerate mutase-like"/>
    <property type="match status" value="1"/>
</dbReference>
<organism evidence="11 12">
    <name type="scientific">Streptomyces antimycoticus</name>
    <dbReference type="NCBI Taxonomy" id="68175"/>
    <lineage>
        <taxon>Bacteria</taxon>
        <taxon>Bacillati</taxon>
        <taxon>Actinomycetota</taxon>
        <taxon>Actinomycetes</taxon>
        <taxon>Kitasatosporales</taxon>
        <taxon>Streptomycetaceae</taxon>
        <taxon>Streptomyces</taxon>
        <taxon>Streptomyces violaceusniger group</taxon>
    </lineage>
</organism>
<evidence type="ECO:0000256" key="5">
    <source>
        <dbReference type="HAMAP-Rule" id="MF_01039"/>
    </source>
</evidence>
<evidence type="ECO:0000256" key="1">
    <source>
        <dbReference type="ARBA" id="ARBA00006717"/>
    </source>
</evidence>
<dbReference type="InterPro" id="IPR005952">
    <property type="entry name" value="Phosphogly_mut1"/>
</dbReference>
<dbReference type="InterPro" id="IPR013078">
    <property type="entry name" value="His_Pase_superF_clade-1"/>
</dbReference>
<comment type="similarity">
    <text evidence="1 5">Belongs to the phosphoglycerate mutase family. BPG-dependent PGAM subfamily.</text>
</comment>
<evidence type="ECO:0000256" key="4">
    <source>
        <dbReference type="ARBA" id="ARBA00023235"/>
    </source>
</evidence>
<dbReference type="NCBIfam" id="NF010718">
    <property type="entry name" value="PRK14120.1"/>
    <property type="match status" value="1"/>
</dbReference>
<comment type="caution">
    <text evidence="11">The sequence shown here is derived from an EMBL/GenBank/DDBJ whole genome shotgun (WGS) entry which is preliminary data.</text>
</comment>
<evidence type="ECO:0000256" key="7">
    <source>
        <dbReference type="PIRSR" id="PIRSR613078-2"/>
    </source>
</evidence>
<dbReference type="Proteomes" id="UP000299290">
    <property type="component" value="Unassembled WGS sequence"/>
</dbReference>
<feature type="binding site" evidence="5 7">
    <location>
        <begin position="132"/>
        <end position="135"/>
    </location>
    <ligand>
        <name>substrate</name>
    </ligand>
</feature>
<accession>A0A4D4KAP5</accession>
<feature type="binding site" evidence="5 7">
    <location>
        <position position="143"/>
    </location>
    <ligand>
        <name>substrate</name>
    </ligand>
</feature>
<dbReference type="PANTHER" id="PTHR11931">
    <property type="entry name" value="PHOSPHOGLYCERATE MUTASE"/>
    <property type="match status" value="1"/>
</dbReference>
<name>A0A4D4KAP5_9ACTN</name>
<feature type="region of interest" description="Disordered" evidence="10">
    <location>
        <begin position="1"/>
        <end position="41"/>
    </location>
</feature>
<reference evidence="11 12" key="1">
    <citation type="journal article" date="2020" name="Int. J. Syst. Evol. Microbiol.">
        <title>Reclassification of Streptomyces castelarensis and Streptomyces sporoclivatus as later heterotypic synonyms of Streptomyces antimycoticus.</title>
        <authorList>
            <person name="Komaki H."/>
            <person name="Tamura T."/>
        </authorList>
    </citation>
    <scope>NUCLEOTIDE SEQUENCE [LARGE SCALE GENOMIC DNA]</scope>
    <source>
        <strain evidence="11 12">NBRC 12839</strain>
    </source>
</reference>
<evidence type="ECO:0000256" key="8">
    <source>
        <dbReference type="PIRSR" id="PIRSR613078-3"/>
    </source>
</evidence>
<keyword evidence="4 5" id="KW-0413">Isomerase</keyword>
<keyword evidence="2 5" id="KW-0312">Gluconeogenesis</keyword>
<comment type="function">
    <text evidence="5 9">Catalyzes the interconversion of 2-phosphoglycerate and 3-phosphoglycerate.</text>
</comment>
<feature type="active site" description="Tele-phosphohistidine intermediate" evidence="5 6">
    <location>
        <position position="54"/>
    </location>
</feature>
<feature type="binding site" evidence="5 7">
    <location>
        <position position="105"/>
    </location>
    <ligand>
        <name>substrate</name>
    </ligand>
</feature>
<dbReference type="AlphaFoldDB" id="A0A4D4KAP5"/>
<evidence type="ECO:0000256" key="10">
    <source>
        <dbReference type="SAM" id="MobiDB-lite"/>
    </source>
</evidence>
<evidence type="ECO:0000256" key="3">
    <source>
        <dbReference type="ARBA" id="ARBA00023152"/>
    </source>
</evidence>
<evidence type="ECO:0000313" key="11">
    <source>
        <dbReference type="EMBL" id="GDY43678.1"/>
    </source>
</evidence>
<dbReference type="GO" id="GO:0004619">
    <property type="term" value="F:phosphoglycerate mutase activity"/>
    <property type="evidence" value="ECO:0007669"/>
    <property type="project" value="UniProtKB-UniRule"/>
</dbReference>